<dbReference type="PANTHER" id="PTHR12697">
    <property type="entry name" value="PBS LYASE HEAT-LIKE PROTEIN"/>
    <property type="match status" value="1"/>
</dbReference>
<dbReference type="Pfam" id="PF03130">
    <property type="entry name" value="HEAT_PBS"/>
    <property type="match status" value="1"/>
</dbReference>
<dbReference type="SUPFAM" id="SSF48371">
    <property type="entry name" value="ARM repeat"/>
    <property type="match status" value="1"/>
</dbReference>
<dbReference type="PANTHER" id="PTHR12697:SF5">
    <property type="entry name" value="DEOXYHYPUSINE HYDROXYLASE"/>
    <property type="match status" value="1"/>
</dbReference>
<dbReference type="EMBL" id="JAIOIV010000076">
    <property type="protein sequence ID" value="MBZ0156490.1"/>
    <property type="molecule type" value="Genomic_DNA"/>
</dbReference>
<gene>
    <name evidence="1" type="ORF">K8I29_09825</name>
</gene>
<evidence type="ECO:0000313" key="2">
    <source>
        <dbReference type="Proteomes" id="UP000705867"/>
    </source>
</evidence>
<protein>
    <submittedName>
        <fullName evidence="1">HEAT repeat domain-containing protein</fullName>
    </submittedName>
</protein>
<dbReference type="InterPro" id="IPR004155">
    <property type="entry name" value="PBS_lyase_HEAT"/>
</dbReference>
<reference evidence="1" key="2">
    <citation type="submission" date="2021-08" db="EMBL/GenBank/DDBJ databases">
        <authorList>
            <person name="Dalcin Martins P."/>
        </authorList>
    </citation>
    <scope>NUCLEOTIDE SEQUENCE</scope>
    <source>
        <strain evidence="1">MAG_39</strain>
    </source>
</reference>
<evidence type="ECO:0000313" key="1">
    <source>
        <dbReference type="EMBL" id="MBZ0156490.1"/>
    </source>
</evidence>
<name>A0A953JDB5_9BACT</name>
<dbReference type="GO" id="GO:0016491">
    <property type="term" value="F:oxidoreductase activity"/>
    <property type="evidence" value="ECO:0007669"/>
    <property type="project" value="TreeGrafter"/>
</dbReference>
<organism evidence="1 2">
    <name type="scientific">Candidatus Nitrobium versatile</name>
    <dbReference type="NCBI Taxonomy" id="2884831"/>
    <lineage>
        <taxon>Bacteria</taxon>
        <taxon>Pseudomonadati</taxon>
        <taxon>Nitrospirota</taxon>
        <taxon>Nitrospiria</taxon>
        <taxon>Nitrospirales</taxon>
        <taxon>Nitrospiraceae</taxon>
        <taxon>Candidatus Nitrobium</taxon>
    </lineage>
</organism>
<proteinExistence type="predicted"/>
<dbReference type="Proteomes" id="UP000705867">
    <property type="component" value="Unassembled WGS sequence"/>
</dbReference>
<dbReference type="Gene3D" id="1.25.10.10">
    <property type="entry name" value="Leucine-rich Repeat Variant"/>
    <property type="match status" value="3"/>
</dbReference>
<comment type="caution">
    <text evidence="1">The sequence shown here is derived from an EMBL/GenBank/DDBJ whole genome shotgun (WGS) entry which is preliminary data.</text>
</comment>
<dbReference type="Pfam" id="PF13646">
    <property type="entry name" value="HEAT_2"/>
    <property type="match status" value="1"/>
</dbReference>
<dbReference type="SMART" id="SM00567">
    <property type="entry name" value="EZ_HEAT"/>
    <property type="match status" value="5"/>
</dbReference>
<dbReference type="InterPro" id="IPR011989">
    <property type="entry name" value="ARM-like"/>
</dbReference>
<dbReference type="InterPro" id="IPR016024">
    <property type="entry name" value="ARM-type_fold"/>
</dbReference>
<reference evidence="1" key="1">
    <citation type="journal article" date="2021" name="bioRxiv">
        <title>Unraveling nitrogen, sulfur and carbon metabolic pathways and microbial community transcriptional responses to substrate deprivation and toxicity stresses in a bioreactor mimicking anoxic brackish coastal sediment conditions.</title>
        <authorList>
            <person name="Martins P.D."/>
            <person name="Echeveste M.J."/>
            <person name="Arshad A."/>
            <person name="Kurth J."/>
            <person name="Ouboter H."/>
            <person name="Jetten M.S.M."/>
            <person name="Welte C.U."/>
        </authorList>
    </citation>
    <scope>NUCLEOTIDE SEQUENCE</scope>
    <source>
        <strain evidence="1">MAG_39</strain>
    </source>
</reference>
<accession>A0A953JDB5</accession>
<dbReference type="AlphaFoldDB" id="A0A953JDB5"/>
<sequence length="223" mass="23793">MMTSNICKGWAGLFLLLAVLAGGTSGNGAWAESFDALQSVLGSPDPSLRTGAMEKIARIGGGDAVKALISVLNDQEEDWRIRIRAMRLLGEIGDPHAEDALMGALNEYCPAMKWNAAAALGQFSKSPRVVNALIDALEDRNLYVRERAAQALGEIGNPKAVPFLLTVLQEKSFALRLAAVRALGRLGSPEALPSLQQVAENDPESFIREEAVAALRKIAAEGE</sequence>